<keyword evidence="6 8" id="KW-0539">Nucleus</keyword>
<evidence type="ECO:0000256" key="2">
    <source>
        <dbReference type="ARBA" id="ARBA00005635"/>
    </source>
</evidence>
<dbReference type="GO" id="GO:0003712">
    <property type="term" value="F:transcription coregulator activity"/>
    <property type="evidence" value="ECO:0007669"/>
    <property type="project" value="InterPro"/>
</dbReference>
<keyword evidence="5 8" id="KW-0804">Transcription</keyword>
<dbReference type="GO" id="GO:0070847">
    <property type="term" value="C:core mediator complex"/>
    <property type="evidence" value="ECO:0007669"/>
    <property type="project" value="TreeGrafter"/>
</dbReference>
<sequence length="561" mass="64109">MLDIGEALLKEDDQDQYLIDNSKLPLSQLIPKIVAERGRFEDLKEDELIDEILENHQQPTKETTVQEEDQEDSESFMKKKMEVITAVQTALNESSLLLDLVSLLISCTRPAAGSTSMSPHLKQHAKLGSLNCDDISTNGEVARLAEENKERHSTVGLGWKSDALDVASKRLLSASERLNDEVLKEKMYWDNILETLEANEVLLKLNSKGGLSNSKEIGVKYGFGDSGSTYFDRGIAILKKGRSFGEIHFNRINNIQVDRDEKVVKVSILSKVDDEYTLTGESNSRNYLDKLKNFQMNHTSIVGEIERARFFIFEEEFFHQLLKEATELISYQVQVDGNKIVVDLGEEIIEIESVLAETQLDDNQVPHKELSHNQRADYITIFLRLMLCAHFRSNLENKRHNPTALTVHPPGTPKQKVQLNLLRPLIGNYRHNKHLQLLKNIIEMLIRNIYLDDEKVAEIMSEHIKLTRHLAEPKSQKNQDPFIRCKTPPVSEFLLELPSRSGAFTLKVIITVSATSSFCGLQVRLRMFKILDKDSEMLLDVTFSDVRDVQDCLSWSWNRYL</sequence>
<evidence type="ECO:0000313" key="9">
    <source>
        <dbReference type="EMBL" id="ANZ75648.1"/>
    </source>
</evidence>
<dbReference type="PANTHER" id="PTHR13114:SF7">
    <property type="entry name" value="MEDIATOR OF RNA POLYMERASE II TRANSCRIPTION SUBUNIT 17"/>
    <property type="match status" value="1"/>
</dbReference>
<dbReference type="PANTHER" id="PTHR13114">
    <property type="entry name" value="MEDIATOR OF RNA POLYMERASE II TRANSCRIPTION SUBUNIT 17"/>
    <property type="match status" value="1"/>
</dbReference>
<accession>A0A1B2JCW8</accession>
<dbReference type="InterPro" id="IPR019313">
    <property type="entry name" value="Mediator_Med17"/>
</dbReference>
<reference evidence="9 10" key="1">
    <citation type="submission" date="2016-02" db="EMBL/GenBank/DDBJ databases">
        <title>Comparative genomic and transcriptomic foundation for Pichia pastoris.</title>
        <authorList>
            <person name="Love K.R."/>
            <person name="Shah K.A."/>
            <person name="Whittaker C.A."/>
            <person name="Wu J."/>
            <person name="Bartlett M.C."/>
            <person name="Ma D."/>
            <person name="Leeson R.L."/>
            <person name="Priest M."/>
            <person name="Young S.K."/>
            <person name="Love J.C."/>
        </authorList>
    </citation>
    <scope>NUCLEOTIDE SEQUENCE [LARGE SCALE GENOMIC DNA]</scope>
    <source>
        <strain evidence="9 10">ATCC 28485</strain>
    </source>
</reference>
<dbReference type="GO" id="GO:0006357">
    <property type="term" value="P:regulation of transcription by RNA polymerase II"/>
    <property type="evidence" value="ECO:0007669"/>
    <property type="project" value="InterPro"/>
</dbReference>
<comment type="subcellular location">
    <subcellularLocation>
        <location evidence="1 8">Nucleus</location>
    </subcellularLocation>
</comment>
<dbReference type="Pfam" id="PF10156">
    <property type="entry name" value="Med17"/>
    <property type="match status" value="1"/>
</dbReference>
<evidence type="ECO:0000256" key="1">
    <source>
        <dbReference type="ARBA" id="ARBA00004123"/>
    </source>
</evidence>
<keyword evidence="10" id="KW-1185">Reference proteome</keyword>
<evidence type="ECO:0000256" key="6">
    <source>
        <dbReference type="ARBA" id="ARBA00023242"/>
    </source>
</evidence>
<evidence type="ECO:0000256" key="8">
    <source>
        <dbReference type="RuleBase" id="RU364140"/>
    </source>
</evidence>
<dbReference type="AlphaFoldDB" id="A0A1B2JCW8"/>
<keyword evidence="4 8" id="KW-0805">Transcription regulation</keyword>
<dbReference type="Proteomes" id="UP000094565">
    <property type="component" value="Chromosome 2"/>
</dbReference>
<dbReference type="GO" id="GO:0016592">
    <property type="term" value="C:mediator complex"/>
    <property type="evidence" value="ECO:0007669"/>
    <property type="project" value="InterPro"/>
</dbReference>
<comment type="function">
    <text evidence="8">Component of the Mediator complex, a coactivator involved in the regulated transcription of nearly all RNA polymerase II-dependent genes. Mediator functions as a bridge to convey information from gene-specific regulatory proteins to the basal RNA polymerase II transcription machinery. Mediator is recruited to promoters by direct interactions with regulatory proteins and serves as a scaffold for the assembly of a functional preinitiation complex with RNA polymerase II and the general transcription factors.</text>
</comment>
<gene>
    <name evidence="9" type="primary">SRB4</name>
    <name evidence="8" type="synonym">MED17</name>
    <name evidence="9" type="ORF">ATY40_BA7502039</name>
</gene>
<comment type="similarity">
    <text evidence="2 8">Belongs to the Mediator complex subunit 17 family.</text>
</comment>
<dbReference type="Gene3D" id="6.10.250.2620">
    <property type="match status" value="1"/>
</dbReference>
<dbReference type="EMBL" id="CP014585">
    <property type="protein sequence ID" value="ANZ75648.1"/>
    <property type="molecule type" value="Genomic_DNA"/>
</dbReference>
<organism evidence="9 10">
    <name type="scientific">Komagataella pastoris</name>
    <name type="common">Yeast</name>
    <name type="synonym">Pichia pastoris</name>
    <dbReference type="NCBI Taxonomy" id="4922"/>
    <lineage>
        <taxon>Eukaryota</taxon>
        <taxon>Fungi</taxon>
        <taxon>Dikarya</taxon>
        <taxon>Ascomycota</taxon>
        <taxon>Saccharomycotina</taxon>
        <taxon>Pichiomycetes</taxon>
        <taxon>Pichiales</taxon>
        <taxon>Pichiaceae</taxon>
        <taxon>Komagataella</taxon>
    </lineage>
</organism>
<comment type="subunit">
    <text evidence="8">Component of the Mediator complex.</text>
</comment>
<keyword evidence="8" id="KW-0010">Activator</keyword>
<name>A0A1B2JCW8_PICPA</name>
<evidence type="ECO:0000256" key="7">
    <source>
        <dbReference type="ARBA" id="ARBA00032014"/>
    </source>
</evidence>
<proteinExistence type="inferred from homology"/>
<evidence type="ECO:0000256" key="3">
    <source>
        <dbReference type="ARBA" id="ARBA00019610"/>
    </source>
</evidence>
<evidence type="ECO:0000256" key="5">
    <source>
        <dbReference type="ARBA" id="ARBA00023163"/>
    </source>
</evidence>
<evidence type="ECO:0000313" key="10">
    <source>
        <dbReference type="Proteomes" id="UP000094565"/>
    </source>
</evidence>
<protein>
    <recommendedName>
        <fullName evidence="3 8">Mediator of RNA polymerase II transcription subunit 17</fullName>
    </recommendedName>
    <alternativeName>
        <fullName evidence="7 8">Mediator complex subunit 17</fullName>
    </alternativeName>
</protein>
<evidence type="ECO:0000256" key="4">
    <source>
        <dbReference type="ARBA" id="ARBA00023015"/>
    </source>
</evidence>
<dbReference type="OrthoDB" id="5319830at2759"/>